<dbReference type="GO" id="GO:0005739">
    <property type="term" value="C:mitochondrion"/>
    <property type="evidence" value="ECO:0007669"/>
    <property type="project" value="TreeGrafter"/>
</dbReference>
<evidence type="ECO:0008006" key="6">
    <source>
        <dbReference type="Google" id="ProtNLM"/>
    </source>
</evidence>
<dbReference type="PANTHER" id="PTHR10938">
    <property type="entry name" value="TRANSLATION INITIATION FACTOR IF-3"/>
    <property type="match status" value="1"/>
</dbReference>
<gene>
    <name evidence="4" type="ORF">N0V83_001586</name>
</gene>
<protein>
    <recommendedName>
        <fullName evidence="6">Translation initiation factor 3 N-terminal domain-containing protein</fullName>
    </recommendedName>
</protein>
<dbReference type="Proteomes" id="UP001140560">
    <property type="component" value="Unassembled WGS sequence"/>
</dbReference>
<dbReference type="InterPro" id="IPR001288">
    <property type="entry name" value="Translation_initiation_fac_3"/>
</dbReference>
<keyword evidence="5" id="KW-1185">Reference proteome</keyword>
<comment type="caution">
    <text evidence="4">The sequence shown here is derived from an EMBL/GenBank/DDBJ whole genome shotgun (WGS) entry which is preliminary data.</text>
</comment>
<dbReference type="Gene3D" id="3.30.110.10">
    <property type="entry name" value="Translation initiation factor 3 (IF-3), C-terminal domain"/>
    <property type="match status" value="1"/>
</dbReference>
<keyword evidence="2" id="KW-0396">Initiation factor</keyword>
<accession>A0A9W8YFI7</accession>
<evidence type="ECO:0000313" key="4">
    <source>
        <dbReference type="EMBL" id="KAJ4376303.1"/>
    </source>
</evidence>
<dbReference type="InterPro" id="IPR036787">
    <property type="entry name" value="T_IF-3_N_sf"/>
</dbReference>
<dbReference type="OrthoDB" id="21573at2759"/>
<evidence type="ECO:0000256" key="1">
    <source>
        <dbReference type="ARBA" id="ARBA00005439"/>
    </source>
</evidence>
<keyword evidence="3" id="KW-0648">Protein biosynthesis</keyword>
<dbReference type="GO" id="GO:0043022">
    <property type="term" value="F:ribosome binding"/>
    <property type="evidence" value="ECO:0007669"/>
    <property type="project" value="TreeGrafter"/>
</dbReference>
<evidence type="ECO:0000313" key="5">
    <source>
        <dbReference type="Proteomes" id="UP001140560"/>
    </source>
</evidence>
<dbReference type="AlphaFoldDB" id="A0A9W8YFI7"/>
<dbReference type="SUPFAM" id="SSF55200">
    <property type="entry name" value="Translation initiation factor IF3, C-terminal domain"/>
    <property type="match status" value="1"/>
</dbReference>
<evidence type="ECO:0000256" key="2">
    <source>
        <dbReference type="ARBA" id="ARBA00022540"/>
    </source>
</evidence>
<comment type="similarity">
    <text evidence="1">Belongs to the IF-3 family.</text>
</comment>
<reference evidence="4" key="1">
    <citation type="submission" date="2022-10" db="EMBL/GenBank/DDBJ databases">
        <title>Tapping the CABI collections for fungal endophytes: first genome assemblies for Collariella, Neodidymelliopsis, Ascochyta clinopodiicola, Didymella pomorum, Didymosphaeria variabile, Neocosmospora piperis and Neocucurbitaria cava.</title>
        <authorList>
            <person name="Hill R."/>
        </authorList>
    </citation>
    <scope>NUCLEOTIDE SEQUENCE</scope>
    <source>
        <strain evidence="4">IMI 356814</strain>
    </source>
</reference>
<sequence length="266" mass="29446">MPPIHISGTSRALYRVFVAPNLRATTSIPLLYAPAFAPSQYNSPNQTPSLLPRTCIREKKYTKDTRRHALSDYYVIDTAIEADAINLVDEDGKFHTDVPLDEALASFNKVTHHLVQVTPGKVDELGRADPANLPTCRILTKMDLRAQHQRKLETLRRQAKGQTTGPSPKSLELNWAIAGGDLKHRLERLKEFLREGRKVEILLGPKKRGKKATEDEARGVMKAVKEAVGECKGANEVKSEGSVGGVMTVVYEGRKIEEKKEADGAV</sequence>
<dbReference type="InterPro" id="IPR036788">
    <property type="entry name" value="T_IF-3_C_sf"/>
</dbReference>
<evidence type="ECO:0000256" key="3">
    <source>
        <dbReference type="ARBA" id="ARBA00022917"/>
    </source>
</evidence>
<dbReference type="GO" id="GO:0003743">
    <property type="term" value="F:translation initiation factor activity"/>
    <property type="evidence" value="ECO:0007669"/>
    <property type="project" value="UniProtKB-KW"/>
</dbReference>
<proteinExistence type="inferred from homology"/>
<dbReference type="GO" id="GO:0032790">
    <property type="term" value="P:ribosome disassembly"/>
    <property type="evidence" value="ECO:0007669"/>
    <property type="project" value="TreeGrafter"/>
</dbReference>
<name>A0A9W8YFI7_9PLEO</name>
<organism evidence="4 5">
    <name type="scientific">Neocucurbitaria cava</name>
    <dbReference type="NCBI Taxonomy" id="798079"/>
    <lineage>
        <taxon>Eukaryota</taxon>
        <taxon>Fungi</taxon>
        <taxon>Dikarya</taxon>
        <taxon>Ascomycota</taxon>
        <taxon>Pezizomycotina</taxon>
        <taxon>Dothideomycetes</taxon>
        <taxon>Pleosporomycetidae</taxon>
        <taxon>Pleosporales</taxon>
        <taxon>Pleosporineae</taxon>
        <taxon>Cucurbitariaceae</taxon>
        <taxon>Neocucurbitaria</taxon>
    </lineage>
</organism>
<dbReference type="Gene3D" id="3.10.20.80">
    <property type="entry name" value="Translation initiation factor 3 (IF-3), N-terminal domain"/>
    <property type="match status" value="1"/>
</dbReference>
<dbReference type="EMBL" id="JAPEUY010000002">
    <property type="protein sequence ID" value="KAJ4376303.1"/>
    <property type="molecule type" value="Genomic_DNA"/>
</dbReference>
<dbReference type="PANTHER" id="PTHR10938:SF0">
    <property type="entry name" value="TRANSLATION INITIATION FACTOR IF-3, MITOCHONDRIAL"/>
    <property type="match status" value="1"/>
</dbReference>
<dbReference type="GO" id="GO:0070124">
    <property type="term" value="P:mitochondrial translational initiation"/>
    <property type="evidence" value="ECO:0007669"/>
    <property type="project" value="TreeGrafter"/>
</dbReference>